<dbReference type="STRING" id="762968.HMPREF9441_02674"/>
<dbReference type="GeneID" id="93558037"/>
<dbReference type="HOGENOM" id="CLU_043399_3_0_10"/>
<organism evidence="3 4">
    <name type="scientific">Paraprevotella clara YIT 11840</name>
    <dbReference type="NCBI Taxonomy" id="762968"/>
    <lineage>
        <taxon>Bacteria</taxon>
        <taxon>Pseudomonadati</taxon>
        <taxon>Bacteroidota</taxon>
        <taxon>Bacteroidia</taxon>
        <taxon>Bacteroidales</taxon>
        <taxon>Prevotellaceae</taxon>
        <taxon>Paraprevotella</taxon>
    </lineage>
</organism>
<dbReference type="Proteomes" id="UP000003598">
    <property type="component" value="Unassembled WGS sequence"/>
</dbReference>
<dbReference type="eggNOG" id="ENOG5032W31">
    <property type="taxonomic scope" value="Bacteria"/>
</dbReference>
<keyword evidence="1" id="KW-0328">Glycosyltransferase</keyword>
<keyword evidence="2 3" id="KW-0808">Transferase</keyword>
<sequence>MIYLHIHGRLGNQLFQYAHARYLQYITGDELVIDYRDVFLDHADLSEESLARYNVIPYRKANGTEIPKTIYYLIRIAWHLKPINHLRTKYYIERLICPILALFGICYYDSNCHIMHYRPKKGKFNYIKGWYESPKYFSKIDDIIRKEFTPKESLLPKDQLLYERLKRKESICVTVRRGNFVNDPNLAARYNVCSTDYFRKGVEYIQNILSDTLVYVCSDDNEWCRKNLAFKGEVIFERNGLNPSEKLYIMTACRNFVISNSSFSWWAQHLCDNKDKIVVAPKKWRNENPEPTDIKEDYWKYID</sequence>
<evidence type="ECO:0000256" key="2">
    <source>
        <dbReference type="ARBA" id="ARBA00022679"/>
    </source>
</evidence>
<dbReference type="PANTHER" id="PTHR11927">
    <property type="entry name" value="GALACTOSIDE 2-L-FUCOSYLTRANSFERASE"/>
    <property type="match status" value="1"/>
</dbReference>
<evidence type="ECO:0000256" key="1">
    <source>
        <dbReference type="ARBA" id="ARBA00022676"/>
    </source>
</evidence>
<proteinExistence type="predicted"/>
<dbReference type="GO" id="GO:0016020">
    <property type="term" value="C:membrane"/>
    <property type="evidence" value="ECO:0007669"/>
    <property type="project" value="InterPro"/>
</dbReference>
<accession>G5STH1</accession>
<dbReference type="GO" id="GO:0008107">
    <property type="term" value="F:galactoside 2-alpha-L-fucosyltransferase activity"/>
    <property type="evidence" value="ECO:0007669"/>
    <property type="project" value="InterPro"/>
</dbReference>
<dbReference type="OrthoDB" id="9794601at2"/>
<comment type="caution">
    <text evidence="3">The sequence shown here is derived from an EMBL/GenBank/DDBJ whole genome shotgun (WGS) entry which is preliminary data.</text>
</comment>
<gene>
    <name evidence="3" type="ORF">HMPREF9441_02674</name>
</gene>
<protein>
    <submittedName>
        <fullName evidence="3">Glycosyltransferase, family 11</fullName>
    </submittedName>
</protein>
<dbReference type="CDD" id="cd11301">
    <property type="entry name" value="Fut1_Fut2_like"/>
    <property type="match status" value="1"/>
</dbReference>
<dbReference type="GO" id="GO:0005975">
    <property type="term" value="P:carbohydrate metabolic process"/>
    <property type="evidence" value="ECO:0007669"/>
    <property type="project" value="InterPro"/>
</dbReference>
<keyword evidence="4" id="KW-1185">Reference proteome</keyword>
<evidence type="ECO:0000313" key="4">
    <source>
        <dbReference type="Proteomes" id="UP000003598"/>
    </source>
</evidence>
<name>G5STH1_9BACT</name>
<dbReference type="PATRIC" id="fig|762968.3.peg.2381"/>
<dbReference type="EMBL" id="AFFY01000040">
    <property type="protein sequence ID" value="EHG99465.1"/>
    <property type="molecule type" value="Genomic_DNA"/>
</dbReference>
<dbReference type="Pfam" id="PF01531">
    <property type="entry name" value="Glyco_transf_11"/>
    <property type="match status" value="1"/>
</dbReference>
<dbReference type="PANTHER" id="PTHR11927:SF9">
    <property type="entry name" value="L-FUCOSYLTRANSFERASE"/>
    <property type="match status" value="1"/>
</dbReference>
<dbReference type="InterPro" id="IPR002516">
    <property type="entry name" value="Glyco_trans_11"/>
</dbReference>
<evidence type="ECO:0000313" key="3">
    <source>
        <dbReference type="EMBL" id="EHG99465.1"/>
    </source>
</evidence>
<reference evidence="3 4" key="1">
    <citation type="submission" date="2011-03" db="EMBL/GenBank/DDBJ databases">
        <authorList>
            <person name="Weinstock G."/>
            <person name="Sodergren E."/>
            <person name="Clifton S."/>
            <person name="Fulton L."/>
            <person name="Fulton B."/>
            <person name="Courtney L."/>
            <person name="Fronick C."/>
            <person name="Harrison M."/>
            <person name="Strong C."/>
            <person name="Farmer C."/>
            <person name="Delahaunty K."/>
            <person name="Markovic C."/>
            <person name="Hall O."/>
            <person name="Minx P."/>
            <person name="Tomlinson C."/>
            <person name="Mitreva M."/>
            <person name="Hou S."/>
            <person name="Chen J."/>
            <person name="Wollam A."/>
            <person name="Pepin K.H."/>
            <person name="Johnson M."/>
            <person name="Bhonagiri V."/>
            <person name="Zhang X."/>
            <person name="Suruliraj S."/>
            <person name="Warren W."/>
            <person name="Chinwalla A."/>
            <person name="Mardis E.R."/>
            <person name="Wilson R.K."/>
        </authorList>
    </citation>
    <scope>NUCLEOTIDE SEQUENCE [LARGE SCALE GENOMIC DNA]</scope>
    <source>
        <strain evidence="3 4">YIT 11840</strain>
    </source>
</reference>
<dbReference type="AlphaFoldDB" id="G5STH1"/>
<dbReference type="RefSeq" id="WP_008621328.1">
    <property type="nucleotide sequence ID" value="NZ_JH376611.1"/>
</dbReference>